<dbReference type="EMBL" id="JACASE010000006">
    <property type="protein sequence ID" value="KAF6456996.1"/>
    <property type="molecule type" value="Genomic_DNA"/>
</dbReference>
<sequence>MREVRARGAAPGCFLAPALGVQKLRIFKFIPVSREFSAPAIRPRQGQRASTAWLRAVPGQNSPSDSDPSATPWVERRPRGDPLRAAAQVAFHHPRQWARGNRTEPRSFFGPDRVCLYASPAHSSFLPE</sequence>
<dbReference type="AlphaFoldDB" id="A0A7J8GAP2"/>
<evidence type="ECO:0000256" key="1">
    <source>
        <dbReference type="SAM" id="MobiDB-lite"/>
    </source>
</evidence>
<reference evidence="2 3" key="1">
    <citation type="journal article" date="2020" name="Nature">
        <title>Six reference-quality genomes reveal evolution of bat adaptations.</title>
        <authorList>
            <person name="Jebb D."/>
            <person name="Huang Z."/>
            <person name="Pippel M."/>
            <person name="Hughes G.M."/>
            <person name="Lavrichenko K."/>
            <person name="Devanna P."/>
            <person name="Winkler S."/>
            <person name="Jermiin L.S."/>
            <person name="Skirmuntt E.C."/>
            <person name="Katzourakis A."/>
            <person name="Burkitt-Gray L."/>
            <person name="Ray D.A."/>
            <person name="Sullivan K.A.M."/>
            <person name="Roscito J.G."/>
            <person name="Kirilenko B.M."/>
            <person name="Davalos L.M."/>
            <person name="Corthals A.P."/>
            <person name="Power M.L."/>
            <person name="Jones G."/>
            <person name="Ransome R.D."/>
            <person name="Dechmann D.K.N."/>
            <person name="Locatelli A.G."/>
            <person name="Puechmaille S.J."/>
            <person name="Fedrigo O."/>
            <person name="Jarvis E.D."/>
            <person name="Hiller M."/>
            <person name="Vernes S.C."/>
            <person name="Myers E.W."/>
            <person name="Teeling E.C."/>
        </authorList>
    </citation>
    <scope>NUCLEOTIDE SEQUENCE [LARGE SCALE GENOMIC DNA]</scope>
    <source>
        <strain evidence="2">MRouAeg1</strain>
        <tissue evidence="2">Muscle</tissue>
    </source>
</reference>
<comment type="caution">
    <text evidence="2">The sequence shown here is derived from an EMBL/GenBank/DDBJ whole genome shotgun (WGS) entry which is preliminary data.</text>
</comment>
<organism evidence="2 3">
    <name type="scientific">Rousettus aegyptiacus</name>
    <name type="common">Egyptian fruit bat</name>
    <name type="synonym">Pteropus aegyptiacus</name>
    <dbReference type="NCBI Taxonomy" id="9407"/>
    <lineage>
        <taxon>Eukaryota</taxon>
        <taxon>Metazoa</taxon>
        <taxon>Chordata</taxon>
        <taxon>Craniata</taxon>
        <taxon>Vertebrata</taxon>
        <taxon>Euteleostomi</taxon>
        <taxon>Mammalia</taxon>
        <taxon>Eutheria</taxon>
        <taxon>Laurasiatheria</taxon>
        <taxon>Chiroptera</taxon>
        <taxon>Yinpterochiroptera</taxon>
        <taxon>Pteropodoidea</taxon>
        <taxon>Pteropodidae</taxon>
        <taxon>Rousettinae</taxon>
        <taxon>Rousettus</taxon>
    </lineage>
</organism>
<gene>
    <name evidence="2" type="ORF">HJG63_011614</name>
</gene>
<name>A0A7J8GAP2_ROUAE</name>
<accession>A0A7J8GAP2</accession>
<feature type="compositionally biased region" description="Polar residues" evidence="1">
    <location>
        <begin position="59"/>
        <end position="69"/>
    </location>
</feature>
<evidence type="ECO:0000313" key="3">
    <source>
        <dbReference type="Proteomes" id="UP000593571"/>
    </source>
</evidence>
<proteinExistence type="predicted"/>
<protein>
    <submittedName>
        <fullName evidence="2">Uncharacterized protein</fullName>
    </submittedName>
</protein>
<evidence type="ECO:0000313" key="2">
    <source>
        <dbReference type="EMBL" id="KAF6456996.1"/>
    </source>
</evidence>
<feature type="region of interest" description="Disordered" evidence="1">
    <location>
        <begin position="56"/>
        <end position="79"/>
    </location>
</feature>
<dbReference type="Proteomes" id="UP000593571">
    <property type="component" value="Unassembled WGS sequence"/>
</dbReference>
<keyword evidence="3" id="KW-1185">Reference proteome</keyword>